<sequence>MQGVIFDMDGTLIDSEPMWKEAERHVFTSLGVQVSDELCAQTATMTTRQVTEFWYRNFPWTGKSLEHVENEVVDHVATLIFENGEPMEGVNEILQFFYQKNFKIGLSTNAPYRLIPIVLNKLGIADYFHGIYSSEHEEHGKPHPAVYLSTLKKLNVAPSKCLAFEDSLTGIVSANNAQLKTVAVPPASEFTDKKYEIADLKLRRLSDFSESHLNQIQTSPVGALQKIF</sequence>
<reference evidence="1 2" key="1">
    <citation type="submission" date="2021-03" db="EMBL/GenBank/DDBJ databases">
        <title>Thiomicrorhabdus sp.nov.,novel sulfur-oxidizing bacteria isolated from coastal sediment.</title>
        <authorList>
            <person name="Liu X."/>
        </authorList>
    </citation>
    <scope>NUCLEOTIDE SEQUENCE [LARGE SCALE GENOMIC DNA]</scope>
    <source>
        <strain evidence="1 2">6S2-11</strain>
    </source>
</reference>
<dbReference type="PRINTS" id="PR00413">
    <property type="entry name" value="HADHALOGNASE"/>
</dbReference>
<organism evidence="1 2">
    <name type="scientific">Thiomicrorhabdus marina</name>
    <dbReference type="NCBI Taxonomy" id="2818442"/>
    <lineage>
        <taxon>Bacteria</taxon>
        <taxon>Pseudomonadati</taxon>
        <taxon>Pseudomonadota</taxon>
        <taxon>Gammaproteobacteria</taxon>
        <taxon>Thiotrichales</taxon>
        <taxon>Piscirickettsiaceae</taxon>
        <taxon>Thiomicrorhabdus</taxon>
    </lineage>
</organism>
<proteinExistence type="predicted"/>
<dbReference type="SFLD" id="SFLDS00003">
    <property type="entry name" value="Haloacid_Dehalogenase"/>
    <property type="match status" value="1"/>
</dbReference>
<dbReference type="Proteomes" id="UP000664835">
    <property type="component" value="Unassembled WGS sequence"/>
</dbReference>
<dbReference type="EMBL" id="JAGETV010000007">
    <property type="protein sequence ID" value="MBO1927070.1"/>
    <property type="molecule type" value="Genomic_DNA"/>
</dbReference>
<evidence type="ECO:0000313" key="2">
    <source>
        <dbReference type="Proteomes" id="UP000664835"/>
    </source>
</evidence>
<dbReference type="SFLD" id="SFLDG01135">
    <property type="entry name" value="C1.5.6:_HAD__Beta-PGM__Phospha"/>
    <property type="match status" value="1"/>
</dbReference>
<dbReference type="PANTHER" id="PTHR18901:SF38">
    <property type="entry name" value="PSEUDOURIDINE-5'-PHOSPHATASE"/>
    <property type="match status" value="1"/>
</dbReference>
<gene>
    <name evidence="1" type="primary">hxpB</name>
    <name evidence="1" type="ORF">J3998_05720</name>
</gene>
<dbReference type="Gene3D" id="1.10.150.240">
    <property type="entry name" value="Putative phosphatase, domain 2"/>
    <property type="match status" value="1"/>
</dbReference>
<dbReference type="Pfam" id="PF13419">
    <property type="entry name" value="HAD_2"/>
    <property type="match status" value="1"/>
</dbReference>
<evidence type="ECO:0000313" key="1">
    <source>
        <dbReference type="EMBL" id="MBO1927070.1"/>
    </source>
</evidence>
<dbReference type="InterPro" id="IPR041492">
    <property type="entry name" value="HAD_2"/>
</dbReference>
<dbReference type="SUPFAM" id="SSF56784">
    <property type="entry name" value="HAD-like"/>
    <property type="match status" value="1"/>
</dbReference>
<dbReference type="Gene3D" id="3.40.50.1000">
    <property type="entry name" value="HAD superfamily/HAD-like"/>
    <property type="match status" value="1"/>
</dbReference>
<accession>A0ABS3Q5D7</accession>
<comment type="caution">
    <text evidence="1">The sequence shown here is derived from an EMBL/GenBank/DDBJ whole genome shotgun (WGS) entry which is preliminary data.</text>
</comment>
<dbReference type="InterPro" id="IPR023214">
    <property type="entry name" value="HAD_sf"/>
</dbReference>
<dbReference type="SFLD" id="SFLDG01129">
    <property type="entry name" value="C1.5:_HAD__Beta-PGM__Phosphata"/>
    <property type="match status" value="1"/>
</dbReference>
<dbReference type="InterPro" id="IPR006439">
    <property type="entry name" value="HAD-SF_hydro_IA"/>
</dbReference>
<dbReference type="NCBIfam" id="TIGR01509">
    <property type="entry name" value="HAD-SF-IA-v3"/>
    <property type="match status" value="1"/>
</dbReference>
<dbReference type="PANTHER" id="PTHR18901">
    <property type="entry name" value="2-DEOXYGLUCOSE-6-PHOSPHATE PHOSPHATASE 2"/>
    <property type="match status" value="1"/>
</dbReference>
<dbReference type="InterPro" id="IPR023198">
    <property type="entry name" value="PGP-like_dom2"/>
</dbReference>
<keyword evidence="2" id="KW-1185">Reference proteome</keyword>
<protein>
    <submittedName>
        <fullName evidence="1">Hexitol phosphatase HxpB</fullName>
    </submittedName>
</protein>
<dbReference type="RefSeq" id="WP_208148518.1">
    <property type="nucleotide sequence ID" value="NZ_JAGETV010000007.1"/>
</dbReference>
<name>A0ABS3Q5D7_9GAMM</name>
<dbReference type="NCBIfam" id="NF008087">
    <property type="entry name" value="PRK10826.1"/>
    <property type="match status" value="1"/>
</dbReference>
<dbReference type="InterPro" id="IPR036412">
    <property type="entry name" value="HAD-like_sf"/>
</dbReference>